<dbReference type="Gene3D" id="3.30.300.30">
    <property type="match status" value="1"/>
</dbReference>
<accession>A0ABN0QQM3</accession>
<keyword evidence="3" id="KW-0547">Nucleotide-binding</keyword>
<sequence length="567" mass="60489">MSADPTVPQLLVPLAEIGDRGIYFEDSFTSWADHIGHGAAIAAALRERLDPTRPPHVGVLLRNTPFFSAMLAAAGMSGIIPVGLNPVRRGAALARDIEHADCQMVLADTASASTLDGIEHVNVDSAEWAEVIDAHRNSEISFQNAAPADLFMLIYTSGTSGDPKAVKCGHSKVAIAGVTMTQRFGLGRDDVCYVSMPLFHSNAVLVGWAVAVACQGSMALRRKFSASQFLSDVRRYGATYANYVGKPLSYVLATPERPDDADNPLRAVYGNEGVPGDIERFGCRFGCVVQDGFGSTEGGVAIARTPDTPAGSLGPLPENIEIVDPETGQQCPVGAVGELVNTAGPGRFEGYYNDEAASAQRMSGGVYHSGDLAYRDAAGYAYFAGRLGDWMRVDGENLGTAPIERVLLRYPDAIEVAVYAIPDPVVGDQVMAAMVLTPVRSSMSTSSAHSWPVNPTSAPSSGRPTSGSVRRCPEPRRSRCSNASSRPTVSTVAIRFGPSATSRSRSLIFGEKHSMNFADRDSIRLDSAQVVFLRTQGAPDVLPDCRARGDDGGRRRPGRHRFISRRG</sequence>
<proteinExistence type="inferred from homology"/>
<evidence type="ECO:0000256" key="4">
    <source>
        <dbReference type="ARBA" id="ARBA00022840"/>
    </source>
</evidence>
<feature type="compositionally biased region" description="Polar residues" evidence="5">
    <location>
        <begin position="445"/>
        <end position="468"/>
    </location>
</feature>
<dbReference type="PANTHER" id="PTHR43107">
    <property type="entry name" value="LONG-CHAIN FATTY ACID TRANSPORT PROTEIN"/>
    <property type="match status" value="1"/>
</dbReference>
<feature type="compositionally biased region" description="Basic and acidic residues" evidence="5">
    <location>
        <begin position="543"/>
        <end position="554"/>
    </location>
</feature>
<dbReference type="GO" id="GO:0004467">
    <property type="term" value="F:long-chain fatty acid-CoA ligase activity"/>
    <property type="evidence" value="ECO:0007669"/>
    <property type="project" value="UniProtKB-EC"/>
</dbReference>
<evidence type="ECO:0000313" key="7">
    <source>
        <dbReference type="EMBL" id="EUA87001.1"/>
    </source>
</evidence>
<feature type="region of interest" description="Disordered" evidence="5">
    <location>
        <begin position="543"/>
        <end position="567"/>
    </location>
</feature>
<comment type="caution">
    <text evidence="7">The sequence shown here is derived from an EMBL/GenBank/DDBJ whole genome shotgun (WGS) entry which is preliminary data.</text>
</comment>
<reference evidence="7 8" key="1">
    <citation type="submission" date="2014-01" db="EMBL/GenBank/DDBJ databases">
        <authorList>
            <person name="Dobos K."/>
            <person name="Lenaerts A."/>
            <person name="Ordway D."/>
            <person name="DeGroote M.A."/>
            <person name="Parker T."/>
            <person name="Sizemore C."/>
            <person name="Tallon L.J."/>
            <person name="Sadzewicz L.K."/>
            <person name="Sengamalay N."/>
            <person name="Fraser C.M."/>
            <person name="Hine E."/>
            <person name="Shefchek K.A."/>
            <person name="Das S.P."/>
            <person name="Tettelin H."/>
        </authorList>
    </citation>
    <scope>NUCLEOTIDE SEQUENCE [LARGE SCALE GENOMIC DNA]</scope>
    <source>
        <strain evidence="7 8">Harvey</strain>
    </source>
</reference>
<evidence type="ECO:0000256" key="1">
    <source>
        <dbReference type="ARBA" id="ARBA00006432"/>
    </source>
</evidence>
<dbReference type="EMBL" id="JAOL01000166">
    <property type="protein sequence ID" value="EUA87001.1"/>
    <property type="molecule type" value="Genomic_DNA"/>
</dbReference>
<name>A0ABN0QQM3_MYCUL</name>
<gene>
    <name evidence="7" type="ORF">I551_6552</name>
</gene>
<dbReference type="EC" id="6.2.1.3" evidence="7"/>
<dbReference type="Proteomes" id="UP000020681">
    <property type="component" value="Unassembled WGS sequence"/>
</dbReference>
<comment type="similarity">
    <text evidence="1">Belongs to the ATP-dependent AMP-binding enzyme family.</text>
</comment>
<dbReference type="InterPro" id="IPR000873">
    <property type="entry name" value="AMP-dep_synth/lig_dom"/>
</dbReference>
<keyword evidence="2 7" id="KW-0436">Ligase</keyword>
<dbReference type="InterPro" id="IPR020845">
    <property type="entry name" value="AMP-binding_CS"/>
</dbReference>
<organism evidence="7 8">
    <name type="scientific">Mycobacterium ulcerans str. Harvey</name>
    <dbReference type="NCBI Taxonomy" id="1299332"/>
    <lineage>
        <taxon>Bacteria</taxon>
        <taxon>Bacillati</taxon>
        <taxon>Actinomycetota</taxon>
        <taxon>Actinomycetes</taxon>
        <taxon>Mycobacteriales</taxon>
        <taxon>Mycobacteriaceae</taxon>
        <taxon>Mycobacterium</taxon>
        <taxon>Mycobacterium ulcerans group</taxon>
    </lineage>
</organism>
<evidence type="ECO:0000256" key="2">
    <source>
        <dbReference type="ARBA" id="ARBA00022598"/>
    </source>
</evidence>
<dbReference type="PROSITE" id="PS00455">
    <property type="entry name" value="AMP_BINDING"/>
    <property type="match status" value="1"/>
</dbReference>
<feature type="domain" description="AMP-dependent synthetase/ligase" evidence="6">
    <location>
        <begin position="38"/>
        <end position="352"/>
    </location>
</feature>
<keyword evidence="4" id="KW-0067">ATP-binding</keyword>
<dbReference type="Gene3D" id="3.40.50.12780">
    <property type="entry name" value="N-terminal domain of ligase-like"/>
    <property type="match status" value="1"/>
</dbReference>
<dbReference type="InterPro" id="IPR045851">
    <property type="entry name" value="AMP-bd_C_sf"/>
</dbReference>
<evidence type="ECO:0000256" key="5">
    <source>
        <dbReference type="SAM" id="MobiDB-lite"/>
    </source>
</evidence>
<dbReference type="PANTHER" id="PTHR43107:SF15">
    <property type="entry name" value="FATTY ACID TRANSPORT PROTEIN 3, ISOFORM A"/>
    <property type="match status" value="1"/>
</dbReference>
<keyword evidence="8" id="KW-1185">Reference proteome</keyword>
<dbReference type="InterPro" id="IPR042099">
    <property type="entry name" value="ANL_N_sf"/>
</dbReference>
<protein>
    <submittedName>
        <fullName evidence="7">Long-chain-fatty-acid--CoA ligase FadD17</fullName>
        <ecNumber evidence="7">6.2.1.3</ecNumber>
    </submittedName>
</protein>
<dbReference type="SUPFAM" id="SSF56801">
    <property type="entry name" value="Acetyl-CoA synthetase-like"/>
    <property type="match status" value="1"/>
</dbReference>
<feature type="region of interest" description="Disordered" evidence="5">
    <location>
        <begin position="445"/>
        <end position="489"/>
    </location>
</feature>
<evidence type="ECO:0000256" key="3">
    <source>
        <dbReference type="ARBA" id="ARBA00022741"/>
    </source>
</evidence>
<dbReference type="NCBIfam" id="NF005897">
    <property type="entry name" value="PRK07867.1"/>
    <property type="match status" value="1"/>
</dbReference>
<dbReference type="Pfam" id="PF00501">
    <property type="entry name" value="AMP-binding"/>
    <property type="match status" value="1"/>
</dbReference>
<evidence type="ECO:0000313" key="8">
    <source>
        <dbReference type="Proteomes" id="UP000020681"/>
    </source>
</evidence>
<feature type="compositionally biased region" description="Basic residues" evidence="5">
    <location>
        <begin position="555"/>
        <end position="567"/>
    </location>
</feature>
<evidence type="ECO:0000259" key="6">
    <source>
        <dbReference type="Pfam" id="PF00501"/>
    </source>
</evidence>